<evidence type="ECO:0000256" key="1">
    <source>
        <dbReference type="PROSITE-ProRule" id="PRU00169"/>
    </source>
</evidence>
<evidence type="ECO:0000259" key="3">
    <source>
        <dbReference type="PROSITE" id="PS50930"/>
    </source>
</evidence>
<dbReference type="Pfam" id="PF00072">
    <property type="entry name" value="Response_reg"/>
    <property type="match status" value="1"/>
</dbReference>
<organism evidence="4 5">
    <name type="scientific">Algoriphagus sediminis</name>
    <dbReference type="NCBI Taxonomy" id="3057113"/>
    <lineage>
        <taxon>Bacteria</taxon>
        <taxon>Pseudomonadati</taxon>
        <taxon>Bacteroidota</taxon>
        <taxon>Cytophagia</taxon>
        <taxon>Cytophagales</taxon>
        <taxon>Cyclobacteriaceae</taxon>
        <taxon>Algoriphagus</taxon>
    </lineage>
</organism>
<proteinExistence type="predicted"/>
<evidence type="ECO:0000313" key="4">
    <source>
        <dbReference type="EMBL" id="MDN3204389.1"/>
    </source>
</evidence>
<feature type="domain" description="Response regulatory" evidence="2">
    <location>
        <begin position="3"/>
        <end position="114"/>
    </location>
</feature>
<dbReference type="InterPro" id="IPR001789">
    <property type="entry name" value="Sig_transdc_resp-reg_receiver"/>
</dbReference>
<sequence>MLKAIAIDDENMALEVIKAHAGKVPFLDLQAVFSDAIQGLEYLKKEEVDVVFLDINMPDISGIDLAAMLPKETLVIFTTAYSDFAVKGFELEATDYLLKPFPLSRFLKSCQRAQEWKELQPSEEPDHLFIKTSEGKIKVSFDDLLFCEAAGNYVTFQLVDQKLISRMTFKDLENTLPEHFVKTHRSYLINKRKLDRIERHQVHLGKYVVPISVSFSGVLE</sequence>
<dbReference type="PANTHER" id="PTHR37299:SF1">
    <property type="entry name" value="STAGE 0 SPORULATION PROTEIN A HOMOLOG"/>
    <property type="match status" value="1"/>
</dbReference>
<protein>
    <submittedName>
        <fullName evidence="4">LytTR family DNA-binding domain-containing protein</fullName>
    </submittedName>
</protein>
<dbReference type="SMART" id="SM00850">
    <property type="entry name" value="LytTR"/>
    <property type="match status" value="1"/>
</dbReference>
<dbReference type="InterPro" id="IPR046947">
    <property type="entry name" value="LytR-like"/>
</dbReference>
<comment type="caution">
    <text evidence="4">The sequence shown here is derived from an EMBL/GenBank/DDBJ whole genome shotgun (WGS) entry which is preliminary data.</text>
</comment>
<dbReference type="InterPro" id="IPR011006">
    <property type="entry name" value="CheY-like_superfamily"/>
</dbReference>
<feature type="modified residue" description="4-aspartylphosphate" evidence="1">
    <location>
        <position position="54"/>
    </location>
</feature>
<dbReference type="SMART" id="SM00448">
    <property type="entry name" value="REC"/>
    <property type="match status" value="1"/>
</dbReference>
<dbReference type="RefSeq" id="WP_289999944.1">
    <property type="nucleotide sequence ID" value="NZ_JAUEPH010000004.1"/>
</dbReference>
<gene>
    <name evidence="4" type="ORF">QVH07_09525</name>
</gene>
<dbReference type="EMBL" id="JAUEPH010000004">
    <property type="protein sequence ID" value="MDN3204389.1"/>
    <property type="molecule type" value="Genomic_DNA"/>
</dbReference>
<feature type="domain" description="HTH LytTR-type" evidence="3">
    <location>
        <begin position="128"/>
        <end position="220"/>
    </location>
</feature>
<keyword evidence="4" id="KW-0238">DNA-binding</keyword>
<dbReference type="PROSITE" id="PS50110">
    <property type="entry name" value="RESPONSE_REGULATORY"/>
    <property type="match status" value="1"/>
</dbReference>
<reference evidence="4" key="1">
    <citation type="submission" date="2023-06" db="EMBL/GenBank/DDBJ databases">
        <title>Robiginitalea aurantiacus sp. nov. and Algoriphagus sediminis sp. nov., isolated from coastal sediment.</title>
        <authorList>
            <person name="Zhou Z.Y."/>
            <person name="An J."/>
            <person name="Jia Y.W."/>
            <person name="Du Z.J."/>
        </authorList>
    </citation>
    <scope>NUCLEOTIDE SEQUENCE</scope>
    <source>
        <strain evidence="4">C2-7</strain>
    </source>
</reference>
<evidence type="ECO:0000313" key="5">
    <source>
        <dbReference type="Proteomes" id="UP001171916"/>
    </source>
</evidence>
<keyword evidence="1" id="KW-0597">Phosphoprotein</keyword>
<dbReference type="Gene3D" id="2.40.50.1020">
    <property type="entry name" value="LytTr DNA-binding domain"/>
    <property type="match status" value="1"/>
</dbReference>
<name>A0ABT7YDX3_9BACT</name>
<accession>A0ABT7YDX3</accession>
<dbReference type="Gene3D" id="3.40.50.2300">
    <property type="match status" value="1"/>
</dbReference>
<dbReference type="Proteomes" id="UP001171916">
    <property type="component" value="Unassembled WGS sequence"/>
</dbReference>
<evidence type="ECO:0000259" key="2">
    <source>
        <dbReference type="PROSITE" id="PS50110"/>
    </source>
</evidence>
<dbReference type="PROSITE" id="PS50930">
    <property type="entry name" value="HTH_LYTTR"/>
    <property type="match status" value="1"/>
</dbReference>
<dbReference type="GO" id="GO:0003677">
    <property type="term" value="F:DNA binding"/>
    <property type="evidence" value="ECO:0007669"/>
    <property type="project" value="UniProtKB-KW"/>
</dbReference>
<dbReference type="SUPFAM" id="SSF52172">
    <property type="entry name" value="CheY-like"/>
    <property type="match status" value="1"/>
</dbReference>
<dbReference type="PANTHER" id="PTHR37299">
    <property type="entry name" value="TRANSCRIPTIONAL REGULATOR-RELATED"/>
    <property type="match status" value="1"/>
</dbReference>
<keyword evidence="5" id="KW-1185">Reference proteome</keyword>
<dbReference type="InterPro" id="IPR007492">
    <property type="entry name" value="LytTR_DNA-bd_dom"/>
</dbReference>
<dbReference type="Pfam" id="PF04397">
    <property type="entry name" value="LytTR"/>
    <property type="match status" value="1"/>
</dbReference>